<accession>A0A183HEY4</accession>
<evidence type="ECO:0000313" key="3">
    <source>
        <dbReference type="WBParaSite" id="OFLC_0000604501-mRNA-1"/>
    </source>
</evidence>
<dbReference type="Proteomes" id="UP000267606">
    <property type="component" value="Unassembled WGS sequence"/>
</dbReference>
<dbReference type="AlphaFoldDB" id="A0A183HEY4"/>
<evidence type="ECO:0000313" key="2">
    <source>
        <dbReference type="Proteomes" id="UP000267606"/>
    </source>
</evidence>
<dbReference type="EMBL" id="UZAJ01005528">
    <property type="protein sequence ID" value="VDO45211.1"/>
    <property type="molecule type" value="Genomic_DNA"/>
</dbReference>
<reference evidence="1 2" key="2">
    <citation type="submission" date="2018-11" db="EMBL/GenBank/DDBJ databases">
        <authorList>
            <consortium name="Pathogen Informatics"/>
        </authorList>
    </citation>
    <scope>NUCLEOTIDE SEQUENCE [LARGE SCALE GENOMIC DNA]</scope>
</reference>
<organism evidence="3">
    <name type="scientific">Onchocerca flexuosa</name>
    <dbReference type="NCBI Taxonomy" id="387005"/>
    <lineage>
        <taxon>Eukaryota</taxon>
        <taxon>Metazoa</taxon>
        <taxon>Ecdysozoa</taxon>
        <taxon>Nematoda</taxon>
        <taxon>Chromadorea</taxon>
        <taxon>Rhabditida</taxon>
        <taxon>Spirurina</taxon>
        <taxon>Spiruromorpha</taxon>
        <taxon>Filarioidea</taxon>
        <taxon>Onchocercidae</taxon>
        <taxon>Onchocerca</taxon>
    </lineage>
</organism>
<reference evidence="3" key="1">
    <citation type="submission" date="2016-06" db="UniProtKB">
        <authorList>
            <consortium name="WormBaseParasite"/>
        </authorList>
    </citation>
    <scope>IDENTIFICATION</scope>
</reference>
<name>A0A183HEY4_9BILA</name>
<keyword evidence="2" id="KW-1185">Reference proteome</keyword>
<sequence length="30" mass="3550">MDECVAQIGFIFKSSGRRTMLKTLFEREKK</sequence>
<proteinExistence type="predicted"/>
<evidence type="ECO:0000313" key="1">
    <source>
        <dbReference type="EMBL" id="VDO45211.1"/>
    </source>
</evidence>
<gene>
    <name evidence="1" type="ORF">OFLC_LOCUS6046</name>
</gene>
<dbReference type="WBParaSite" id="OFLC_0000604501-mRNA-1">
    <property type="protein sequence ID" value="OFLC_0000604501-mRNA-1"/>
    <property type="gene ID" value="OFLC_0000604501"/>
</dbReference>
<protein>
    <submittedName>
        <fullName evidence="3">Transposase</fullName>
    </submittedName>
</protein>